<dbReference type="Pfam" id="PF18122">
    <property type="entry name" value="APC1_C"/>
    <property type="match status" value="1"/>
</dbReference>
<dbReference type="Gene3D" id="1.25.10.10">
    <property type="entry name" value="Leucine-rich Repeat Variant"/>
    <property type="match status" value="2"/>
</dbReference>
<feature type="domain" description="Anaphase-promoting complex subunit 1 N-terminal" evidence="8">
    <location>
        <begin position="65"/>
        <end position="185"/>
    </location>
</feature>
<sequence length="1921" mass="213008">MIGAYQAQEFEPYGRGHVAAHPGKVQLQIKKSSTLEHGIPLVKAIKDISLHENSKKEHWHKRKNVTNNCIEELYIKESTVVWSRGGNEESRKVIKTVTVDSAVQQALWCTFTLPDSLSDVEQKSNTLDMIGHKEHGICIVESGCVNVFTDEGKDYISTLPFQVSGAWVIKNGLMFERTVTHREMANSKRVTPLPVLFTMLHPLDELAPVISKSTGGMNASKVQFVTSHSHQIVFTSEDPSLAVLYDTVHGVHSIWKIRRAKLEEGFSASGMDLMGSLPVQSAATTPLPGHSHSSSSSSLSRVTFSSLSPSSSMSPFRSHPSRVNSPASRSISSPSLTQSASLNQMQSPSVASNSLYRFQTPSPGVRSPACLSRTPVTHNTTLWNDTCAEAGEPLTPDVCLEQVWTDLGITGGRRHSGRASKVFITTDLREQQYLCYLIPTEKQLRCLKFEESNDRSQLIFGTALTIPARDAGPLETLNMMVVLDPGSNLVLYTGTTQVNSIHVPGIPLATPSTSLSYPPVPDSPARGPFSSSRPPSAMDTGFEEEVNLLSPVPTEFNESSQLLDGSLAEELSSWQFPSIIAGIKDPVENQFTVELANGQLFHTGLPDLAESPLVRLCLKAVSQVLPRDVGIQVLVKWYAVRNAAGIVSSQSEWTKFVKCMFNLMGYDAGKLALTKKYNMDSSASPVMTTKKARTSDHGTEEDWQYLLSSDHHKLSQNTHSYSLGVEEAIPLQSPSLSCHTVGTADVQALLFSHIPAVMFALHLAYENAKLNRLLSEELKSIATVLHQLSRDLKCEAYIDHYCRDFPHLFNVLQERSQFSSENLQKMHRPHFFSVNPPSIYRWLYQVLKGAEPDVFPYLPNVTLSVRNIVILFTVLCTNSGQEPDKEKYLKKIAAAGHRPTSTNVSLSKSFAGSSQASISTNILQLMTELGITFESIENLLLGVALPLREAIYHGRETPPSTLPEEAYQLIGREDLAKQVHCEHTPYTAPPGSHETSAKNVREDEDGMNNLDKELLRLRFNEDHRIQEVRKLLRSSKPVKIMLTQKPEVSDHDFIEEQSRHLYSICIRTMALPLGRGMFTLSTYHPVVTETLPIPKLCLTGRVPPRNTTIDLSHIETPANMNVWPQFHNGVAAGLKIANSSQVDSTWIIYNKPKSNELTNEHAGFLMALGLNGHLSNLATMNVHDYLCRGHDMTGVGLLLGIAAAKRGTMDHATVRLLSIHIAAMLPPTSTELDVPHVVQVSAILGMGLVYQGTAHRHVAEVLLAEIGRPPGPEMDNATDRESYSLASGLALGMVMLGRGSETLGLSDLNMADQLYHFMVGGHKRPMTGLNKERYKSPSYQIKEGDAVNVNVTSPGATLALGMMFFKSNNSAVAQWLMAPDTQFLLDFVRPDFLMLRVISQGLVLWDSVLPSKLWIEQNIPQVIKMYAFNRDKYQNDPTCDTDFETMSQAYCNIVAGGCMAIALKFAGSANQEAFECLLDYAKVFIQYLNTASSIEQAGKSSLESCLIVVVLSLAMVMAGTGHLEVLRICRLLRTRVGPSYNYVLYGSHMAVSMAVGLLFLGGGRYTLSTKPEAVAAMLCAFFPKFPNHSNDNRYHLQAFRHLYVLAADSRILIPRDVDTGCPSYVPLQITVKPSSSCPPKEYQVMAPCLLPELNQLQQVVVTGERYWPVSFCADQNWNKLQHILSTSGTLYVKQRAGHLTYMEDPKGYHSLLAKSFVSDKGGHQRVQPEVIKSFTSDARILSFTESFCKEHSDQEYPQTSMLSSLLHECVTQEKPEMLSMYIELHQIIGSLSQGLDSMKCWQVKLALALYRRFGSERRLLATEFLLAAESKINVIFEEWLKGHPSSVAKYFSSHQCDEFVDATFLGTFLVWHDLPLPGYFQNQDLKALQEFPQFYSEYKQTGLSIGSLLKLFNVLRGCHPS</sequence>
<dbReference type="Pfam" id="PF12859">
    <property type="entry name" value="ANAPC1"/>
    <property type="match status" value="1"/>
</dbReference>
<dbReference type="InterPro" id="IPR048971">
    <property type="entry name" value="Apc1_3rd"/>
</dbReference>
<dbReference type="OrthoDB" id="26401at2759"/>
<evidence type="ECO:0000256" key="1">
    <source>
        <dbReference type="ARBA" id="ARBA00010547"/>
    </source>
</evidence>
<feature type="compositionally biased region" description="Low complexity" evidence="6">
    <location>
        <begin position="284"/>
        <end position="335"/>
    </location>
</feature>
<dbReference type="Pfam" id="PF21282">
    <property type="entry name" value="APC1_3rd"/>
    <property type="match status" value="1"/>
</dbReference>
<evidence type="ECO:0000256" key="4">
    <source>
        <dbReference type="ARBA" id="ARBA00022776"/>
    </source>
</evidence>
<feature type="domain" description="Anaphase-promoting complex subunit 1 middle" evidence="10">
    <location>
        <begin position="662"/>
        <end position="977"/>
    </location>
</feature>
<accession>A0A1S3ICG9</accession>
<proteinExistence type="inferred from homology"/>
<evidence type="ECO:0000256" key="6">
    <source>
        <dbReference type="SAM" id="MobiDB-lite"/>
    </source>
</evidence>
<feature type="region of interest" description="Disordered" evidence="6">
    <location>
        <begin position="516"/>
        <end position="537"/>
    </location>
</feature>
<feature type="region of interest" description="Disordered" evidence="6">
    <location>
        <begin position="280"/>
        <end position="344"/>
    </location>
</feature>
<reference evidence="13" key="1">
    <citation type="submission" date="2025-08" db="UniProtKB">
        <authorList>
            <consortium name="RefSeq"/>
        </authorList>
    </citation>
    <scope>IDENTIFICATION</scope>
    <source>
        <tissue evidence="13">Gonads</tissue>
    </source>
</reference>
<evidence type="ECO:0000313" key="12">
    <source>
        <dbReference type="Proteomes" id="UP000085678"/>
    </source>
</evidence>
<dbReference type="InterPro" id="IPR041221">
    <property type="entry name" value="APC1_C"/>
</dbReference>
<dbReference type="GO" id="GO:0070979">
    <property type="term" value="P:protein K11-linked ubiquitination"/>
    <property type="evidence" value="ECO:0007669"/>
    <property type="project" value="TreeGrafter"/>
</dbReference>
<evidence type="ECO:0000256" key="3">
    <source>
        <dbReference type="ARBA" id="ARBA00022737"/>
    </source>
</evidence>
<evidence type="ECO:0000259" key="10">
    <source>
        <dbReference type="Pfam" id="PF20518"/>
    </source>
</evidence>
<dbReference type="InterPro" id="IPR024990">
    <property type="entry name" value="Apc1"/>
</dbReference>
<keyword evidence="7" id="KW-0472">Membrane</keyword>
<keyword evidence="7" id="KW-1133">Transmembrane helix</keyword>
<keyword evidence="2" id="KW-0132">Cell division</keyword>
<dbReference type="GO" id="GO:0051301">
    <property type="term" value="P:cell division"/>
    <property type="evidence" value="ECO:0007669"/>
    <property type="project" value="UniProtKB-KW"/>
</dbReference>
<keyword evidence="4" id="KW-0498">Mitosis</keyword>
<dbReference type="Proteomes" id="UP000085678">
    <property type="component" value="Unplaced"/>
</dbReference>
<gene>
    <name evidence="13" type="primary">LOC106163017</name>
</gene>
<feature type="domain" description="Anaphase-promoting complex subunit 1 C-terminal" evidence="9">
    <location>
        <begin position="1729"/>
        <end position="1875"/>
    </location>
</feature>
<feature type="transmembrane region" description="Helical" evidence="7">
    <location>
        <begin position="1540"/>
        <end position="1561"/>
    </location>
</feature>
<dbReference type="RefSeq" id="XP_013395937.1">
    <property type="nucleotide sequence ID" value="XM_013540483.1"/>
</dbReference>
<comment type="similarity">
    <text evidence="1">Belongs to the APC1 family.</text>
</comment>
<keyword evidence="5" id="KW-0131">Cell cycle</keyword>
<dbReference type="PANTHER" id="PTHR12827:SF3">
    <property type="entry name" value="ANAPHASE-PROMOTING COMPLEX SUBUNIT 1"/>
    <property type="match status" value="1"/>
</dbReference>
<dbReference type="FunCoup" id="A0A1S3ICG9">
    <property type="interactions" value="2083"/>
</dbReference>
<keyword evidence="12" id="KW-1185">Reference proteome</keyword>
<dbReference type="Pfam" id="PF20518">
    <property type="entry name" value="Apc1_MidN"/>
    <property type="match status" value="1"/>
</dbReference>
<feature type="transmembrane region" description="Helical" evidence="7">
    <location>
        <begin position="1506"/>
        <end position="1528"/>
    </location>
</feature>
<dbReference type="InParanoid" id="A0A1S3ICG9"/>
<evidence type="ECO:0000259" key="11">
    <source>
        <dbReference type="Pfam" id="PF21282"/>
    </source>
</evidence>
<name>A0A1S3ICG9_LINAN</name>
<evidence type="ECO:0000256" key="5">
    <source>
        <dbReference type="ARBA" id="ARBA00023306"/>
    </source>
</evidence>
<evidence type="ECO:0000259" key="8">
    <source>
        <dbReference type="Pfam" id="PF12859"/>
    </source>
</evidence>
<dbReference type="InterPro" id="IPR049255">
    <property type="entry name" value="Apc1_N"/>
</dbReference>
<dbReference type="STRING" id="7574.A0A1S3ICG9"/>
<dbReference type="InterPro" id="IPR011989">
    <property type="entry name" value="ARM-like"/>
</dbReference>
<dbReference type="GO" id="GO:0007091">
    <property type="term" value="P:metaphase/anaphase transition of mitotic cell cycle"/>
    <property type="evidence" value="ECO:0007669"/>
    <property type="project" value="TreeGrafter"/>
</dbReference>
<dbReference type="KEGG" id="lak:106163017"/>
<dbReference type="GO" id="GO:0060090">
    <property type="term" value="F:molecular adaptor activity"/>
    <property type="evidence" value="ECO:0007669"/>
    <property type="project" value="TreeGrafter"/>
</dbReference>
<dbReference type="InterPro" id="IPR046794">
    <property type="entry name" value="Apc1_MidN"/>
</dbReference>
<dbReference type="GO" id="GO:0005680">
    <property type="term" value="C:anaphase-promoting complex"/>
    <property type="evidence" value="ECO:0007669"/>
    <property type="project" value="InterPro"/>
</dbReference>
<dbReference type="PANTHER" id="PTHR12827">
    <property type="entry name" value="MEIOTIC CHECKPOINT REGULATOR TSG24 FAMILY MEMBER"/>
    <property type="match status" value="1"/>
</dbReference>
<dbReference type="GO" id="GO:0031145">
    <property type="term" value="P:anaphase-promoting complex-dependent catabolic process"/>
    <property type="evidence" value="ECO:0007669"/>
    <property type="project" value="TreeGrafter"/>
</dbReference>
<dbReference type="FunFam" id="1.25.10.10:FF:000302">
    <property type="entry name" value="Anaphase-promoting complex subunit 1"/>
    <property type="match status" value="1"/>
</dbReference>
<dbReference type="GeneID" id="106163017"/>
<evidence type="ECO:0000313" key="13">
    <source>
        <dbReference type="RefSeq" id="XP_013395937.1"/>
    </source>
</evidence>
<evidence type="ECO:0000256" key="7">
    <source>
        <dbReference type="SAM" id="Phobius"/>
    </source>
</evidence>
<keyword evidence="3" id="KW-0677">Repeat</keyword>
<evidence type="ECO:0000256" key="2">
    <source>
        <dbReference type="ARBA" id="ARBA00022618"/>
    </source>
</evidence>
<evidence type="ECO:0000259" key="9">
    <source>
        <dbReference type="Pfam" id="PF18122"/>
    </source>
</evidence>
<keyword evidence="7" id="KW-0812">Transmembrane</keyword>
<organism evidence="12 13">
    <name type="scientific">Lingula anatina</name>
    <name type="common">Brachiopod</name>
    <name type="synonym">Lingula unguis</name>
    <dbReference type="NCBI Taxonomy" id="7574"/>
    <lineage>
        <taxon>Eukaryota</taxon>
        <taxon>Metazoa</taxon>
        <taxon>Spiralia</taxon>
        <taxon>Lophotrochozoa</taxon>
        <taxon>Brachiopoda</taxon>
        <taxon>Linguliformea</taxon>
        <taxon>Lingulata</taxon>
        <taxon>Lingulida</taxon>
        <taxon>Linguloidea</taxon>
        <taxon>Lingulidae</taxon>
        <taxon>Lingula</taxon>
    </lineage>
</organism>
<protein>
    <submittedName>
        <fullName evidence="13">Anaphase-promoting complex subunit 1</fullName>
    </submittedName>
</protein>
<feature type="domain" description="Anaphase-promoting complex subunit 1 beta-sandwich" evidence="11">
    <location>
        <begin position="1610"/>
        <end position="1695"/>
    </location>
</feature>